<keyword evidence="1" id="KW-0812">Transmembrane</keyword>
<feature type="chain" id="PRO_5030661995" evidence="2">
    <location>
        <begin position="24"/>
        <end position="139"/>
    </location>
</feature>
<keyword evidence="1" id="KW-0472">Membrane</keyword>
<name>A0A7W7H7I9_9ACTN</name>
<comment type="caution">
    <text evidence="3">The sequence shown here is derived from an EMBL/GenBank/DDBJ whole genome shotgun (WGS) entry which is preliminary data.</text>
</comment>
<dbReference type="AlphaFoldDB" id="A0A7W7H7I9"/>
<dbReference type="RefSeq" id="WP_185045518.1">
    <property type="nucleotide sequence ID" value="NZ_BAABFG010000005.1"/>
</dbReference>
<feature type="transmembrane region" description="Helical" evidence="1">
    <location>
        <begin position="54"/>
        <end position="80"/>
    </location>
</feature>
<protein>
    <submittedName>
        <fullName evidence="3">Uncharacterized protein</fullName>
    </submittedName>
</protein>
<keyword evidence="1" id="KW-1133">Transmembrane helix</keyword>
<evidence type="ECO:0000256" key="2">
    <source>
        <dbReference type="SAM" id="SignalP"/>
    </source>
</evidence>
<evidence type="ECO:0000313" key="4">
    <source>
        <dbReference type="Proteomes" id="UP000546162"/>
    </source>
</evidence>
<sequence>MSPRRRACAIGAWSLVVTGVVHAAAVAAGAGETDSPVERLADTHLVIAGLDRSLWQLFTGFSLAMALFIVGLGALNLLVLRRAPELFLDGRAVIVLNLGIVVPALALSVLFFPPPPIVLLGVGGVAFGYALVARSSAAR</sequence>
<accession>A0A7W7H7I9</accession>
<dbReference type="NCBIfam" id="NF047765">
    <property type="entry name" value="LIC_13387_fam"/>
    <property type="match status" value="1"/>
</dbReference>
<reference evidence="3 4" key="1">
    <citation type="submission" date="2020-08" db="EMBL/GenBank/DDBJ databases">
        <title>Sequencing the genomes of 1000 actinobacteria strains.</title>
        <authorList>
            <person name="Klenk H.-P."/>
        </authorList>
    </citation>
    <scope>NUCLEOTIDE SEQUENCE [LARGE SCALE GENOMIC DNA]</scope>
    <source>
        <strain evidence="3 4">DSM 45809</strain>
    </source>
</reference>
<keyword evidence="2" id="KW-0732">Signal</keyword>
<organism evidence="3 4">
    <name type="scientific">Actinoplanes octamycinicus</name>
    <dbReference type="NCBI Taxonomy" id="135948"/>
    <lineage>
        <taxon>Bacteria</taxon>
        <taxon>Bacillati</taxon>
        <taxon>Actinomycetota</taxon>
        <taxon>Actinomycetes</taxon>
        <taxon>Micromonosporales</taxon>
        <taxon>Micromonosporaceae</taxon>
        <taxon>Actinoplanes</taxon>
    </lineage>
</organism>
<keyword evidence="4" id="KW-1185">Reference proteome</keyword>
<dbReference type="Proteomes" id="UP000546162">
    <property type="component" value="Unassembled WGS sequence"/>
</dbReference>
<gene>
    <name evidence="3" type="ORF">BJY16_008701</name>
</gene>
<evidence type="ECO:0000313" key="3">
    <source>
        <dbReference type="EMBL" id="MBB4745242.1"/>
    </source>
</evidence>
<feature type="transmembrane region" description="Helical" evidence="1">
    <location>
        <begin position="117"/>
        <end position="133"/>
    </location>
</feature>
<dbReference type="InterPro" id="IPR058068">
    <property type="entry name" value="LIC_13387-like"/>
</dbReference>
<feature type="signal peptide" evidence="2">
    <location>
        <begin position="1"/>
        <end position="23"/>
    </location>
</feature>
<dbReference type="EMBL" id="JACHNB010000001">
    <property type="protein sequence ID" value="MBB4745242.1"/>
    <property type="molecule type" value="Genomic_DNA"/>
</dbReference>
<evidence type="ECO:0000256" key="1">
    <source>
        <dbReference type="SAM" id="Phobius"/>
    </source>
</evidence>
<proteinExistence type="predicted"/>
<feature type="transmembrane region" description="Helical" evidence="1">
    <location>
        <begin position="92"/>
        <end position="111"/>
    </location>
</feature>